<dbReference type="Pfam" id="PF03070">
    <property type="entry name" value="TENA_THI-4"/>
    <property type="match status" value="1"/>
</dbReference>
<dbReference type="PANTHER" id="PTHR43198:SF2">
    <property type="entry name" value="SI:CH1073-67J19.1-RELATED"/>
    <property type="match status" value="1"/>
</dbReference>
<evidence type="ECO:0000259" key="1">
    <source>
        <dbReference type="Pfam" id="PF03070"/>
    </source>
</evidence>
<dbReference type="SUPFAM" id="SSF48613">
    <property type="entry name" value="Heme oxygenase-like"/>
    <property type="match status" value="1"/>
</dbReference>
<dbReference type="CDD" id="cd19358">
    <property type="entry name" value="TenA_E_Spr0628-like"/>
    <property type="match status" value="1"/>
</dbReference>
<gene>
    <name evidence="2" type="ORF">Ctob_000935</name>
</gene>
<protein>
    <submittedName>
        <fullName evidence="2">Family transcription regulator</fullName>
    </submittedName>
</protein>
<dbReference type="AlphaFoldDB" id="A0A0M0J5A6"/>
<dbReference type="GO" id="GO:0006772">
    <property type="term" value="P:thiamine metabolic process"/>
    <property type="evidence" value="ECO:0007669"/>
    <property type="project" value="UniProtKB-ARBA"/>
</dbReference>
<dbReference type="Proteomes" id="UP000037460">
    <property type="component" value="Unassembled WGS sequence"/>
</dbReference>
<feature type="domain" description="Thiaminase-2/PQQC" evidence="1">
    <location>
        <begin position="22"/>
        <end position="158"/>
    </location>
</feature>
<sequence length="168" mass="18666">MISRAHSLKDRIPGAQFLGLITGKENAYFERSFEALGVSDAVRESTPSAPVTGSFIDLMRNVAATGNLAEMLAVLVAAEWSYQSWGERVLPKAVEGSFYFREWVDLHSGPYFGSVVAYFRELLDAEARRLNTLLGGGKVLAAARERFEEAVNLEYHFFEYCYAPGQAL</sequence>
<name>A0A0M0J5A6_9EUKA</name>
<dbReference type="InterPro" id="IPR016084">
    <property type="entry name" value="Haem_Oase-like_multi-hlx"/>
</dbReference>
<dbReference type="EMBL" id="JWZX01003344">
    <property type="protein sequence ID" value="KOO21665.1"/>
    <property type="molecule type" value="Genomic_DNA"/>
</dbReference>
<organism evidence="2 3">
    <name type="scientific">Chrysochromulina tobinii</name>
    <dbReference type="NCBI Taxonomy" id="1460289"/>
    <lineage>
        <taxon>Eukaryota</taxon>
        <taxon>Haptista</taxon>
        <taxon>Haptophyta</taxon>
        <taxon>Prymnesiophyceae</taxon>
        <taxon>Prymnesiales</taxon>
        <taxon>Chrysochromulinaceae</taxon>
        <taxon>Chrysochromulina</taxon>
    </lineage>
</organism>
<accession>A0A0M0J5A6</accession>
<dbReference type="InterPro" id="IPR004305">
    <property type="entry name" value="Thiaminase-2/PQQC"/>
</dbReference>
<dbReference type="GO" id="GO:0005829">
    <property type="term" value="C:cytosol"/>
    <property type="evidence" value="ECO:0007669"/>
    <property type="project" value="TreeGrafter"/>
</dbReference>
<comment type="caution">
    <text evidence="2">The sequence shown here is derived from an EMBL/GenBank/DDBJ whole genome shotgun (WGS) entry which is preliminary data.</text>
</comment>
<dbReference type="PANTHER" id="PTHR43198">
    <property type="entry name" value="BIFUNCTIONAL TH2 PROTEIN"/>
    <property type="match status" value="1"/>
</dbReference>
<reference evidence="3" key="1">
    <citation type="journal article" date="2015" name="PLoS Genet.">
        <title>Genome Sequence and Transcriptome Analyses of Chrysochromulina tobin: Metabolic Tools for Enhanced Algal Fitness in the Prominent Order Prymnesiales (Haptophyceae).</title>
        <authorList>
            <person name="Hovde B.T."/>
            <person name="Deodato C.R."/>
            <person name="Hunsperger H.M."/>
            <person name="Ryken S.A."/>
            <person name="Yost W."/>
            <person name="Jha R.K."/>
            <person name="Patterson J."/>
            <person name="Monnat R.J. Jr."/>
            <person name="Barlow S.B."/>
            <person name="Starkenburg S.R."/>
            <person name="Cattolico R.A."/>
        </authorList>
    </citation>
    <scope>NUCLEOTIDE SEQUENCE</scope>
    <source>
        <strain evidence="3">CCMP291</strain>
    </source>
</reference>
<evidence type="ECO:0000313" key="2">
    <source>
        <dbReference type="EMBL" id="KOO21665.1"/>
    </source>
</evidence>
<dbReference type="Gene3D" id="1.20.910.10">
    <property type="entry name" value="Heme oxygenase-like"/>
    <property type="match status" value="1"/>
</dbReference>
<dbReference type="OrthoDB" id="37730at2759"/>
<keyword evidence="3" id="KW-1185">Reference proteome</keyword>
<evidence type="ECO:0000313" key="3">
    <source>
        <dbReference type="Proteomes" id="UP000037460"/>
    </source>
</evidence>
<dbReference type="InterPro" id="IPR050967">
    <property type="entry name" value="Thiamine_Salvage_TenA"/>
</dbReference>
<proteinExistence type="predicted"/>